<dbReference type="EMBL" id="JADBGQ010000004">
    <property type="protein sequence ID" value="KAG5400323.1"/>
    <property type="molecule type" value="Genomic_DNA"/>
</dbReference>
<accession>A0ABQ7MNK6</accession>
<protein>
    <submittedName>
        <fullName evidence="1">Uncharacterized protein</fullName>
    </submittedName>
</protein>
<proteinExistence type="predicted"/>
<dbReference type="Proteomes" id="UP000823674">
    <property type="component" value="Chromosome A04"/>
</dbReference>
<gene>
    <name evidence="1" type="primary">A04g502820.1_BraROA</name>
    <name evidence="1" type="ORF">IGI04_014930</name>
</gene>
<keyword evidence="2" id="KW-1185">Reference proteome</keyword>
<reference evidence="1 2" key="1">
    <citation type="submission" date="2021-03" db="EMBL/GenBank/DDBJ databases">
        <authorList>
            <person name="King G.J."/>
            <person name="Bancroft I."/>
            <person name="Baten A."/>
            <person name="Bloomfield J."/>
            <person name="Borpatragohain P."/>
            <person name="He Z."/>
            <person name="Irish N."/>
            <person name="Irwin J."/>
            <person name="Liu K."/>
            <person name="Mauleon R.P."/>
            <person name="Moore J."/>
            <person name="Morris R."/>
            <person name="Ostergaard L."/>
            <person name="Wang B."/>
            <person name="Wells R."/>
        </authorList>
    </citation>
    <scope>NUCLEOTIDE SEQUENCE [LARGE SCALE GENOMIC DNA]</scope>
    <source>
        <strain evidence="1">R-o-18</strain>
        <tissue evidence="1">Leaf</tissue>
    </source>
</reference>
<evidence type="ECO:0000313" key="2">
    <source>
        <dbReference type="Proteomes" id="UP000823674"/>
    </source>
</evidence>
<name>A0ABQ7MNK6_BRACM</name>
<evidence type="ECO:0000313" key="1">
    <source>
        <dbReference type="EMBL" id="KAG5400323.1"/>
    </source>
</evidence>
<comment type="caution">
    <text evidence="1">The sequence shown here is derived from an EMBL/GenBank/DDBJ whole genome shotgun (WGS) entry which is preliminary data.</text>
</comment>
<organism evidence="1 2">
    <name type="scientific">Brassica rapa subsp. trilocularis</name>
    <dbReference type="NCBI Taxonomy" id="1813537"/>
    <lineage>
        <taxon>Eukaryota</taxon>
        <taxon>Viridiplantae</taxon>
        <taxon>Streptophyta</taxon>
        <taxon>Embryophyta</taxon>
        <taxon>Tracheophyta</taxon>
        <taxon>Spermatophyta</taxon>
        <taxon>Magnoliopsida</taxon>
        <taxon>eudicotyledons</taxon>
        <taxon>Gunneridae</taxon>
        <taxon>Pentapetalae</taxon>
        <taxon>rosids</taxon>
        <taxon>malvids</taxon>
        <taxon>Brassicales</taxon>
        <taxon>Brassicaceae</taxon>
        <taxon>Brassiceae</taxon>
        <taxon>Brassica</taxon>
    </lineage>
</organism>
<sequence length="134" mass="14931">MMLIMSNDIFYIKREKLRERIPGRRQGSFSHRRSGLVFQVRFKCGLLFGGAPLYGGRPILSPEVMAFSTSSSPVSVSGRRWLLQHRDRRLLFPGGGGSLSTASAGWFLELPHLDLRTLASLVTLPLVLNLVPHA</sequence>